<gene>
    <name evidence="1" type="ORF">GTP69_27710</name>
</gene>
<reference evidence="1 2" key="1">
    <citation type="submission" date="2019-12" db="EMBL/GenBank/DDBJ databases">
        <title>Novel species isolated from a subtropical stream in China.</title>
        <authorList>
            <person name="Lu H."/>
        </authorList>
    </citation>
    <scope>NUCLEOTIDE SEQUENCE [LARGE SCALE GENOMIC DNA]</scope>
    <source>
        <strain evidence="1 2">CY42W</strain>
    </source>
</reference>
<dbReference type="Proteomes" id="UP000642144">
    <property type="component" value="Unassembled WGS sequence"/>
</dbReference>
<sequence>MTIAAKAMSDALSTAVTLVAHANDQAQNTQERRLPKYRRSWDLLEDID</sequence>
<evidence type="ECO:0000313" key="2">
    <source>
        <dbReference type="Proteomes" id="UP000642144"/>
    </source>
</evidence>
<name>A0ABW9W9D2_9BURK</name>
<dbReference type="RefSeq" id="WP_161057898.1">
    <property type="nucleotide sequence ID" value="NZ_WWCT01000032.1"/>
</dbReference>
<comment type="caution">
    <text evidence="1">The sequence shown here is derived from an EMBL/GenBank/DDBJ whole genome shotgun (WGS) entry which is preliminary data.</text>
</comment>
<dbReference type="EMBL" id="WWCT01000032">
    <property type="protein sequence ID" value="MYN30200.1"/>
    <property type="molecule type" value="Genomic_DNA"/>
</dbReference>
<evidence type="ECO:0000313" key="1">
    <source>
        <dbReference type="EMBL" id="MYN30200.1"/>
    </source>
</evidence>
<keyword evidence="2" id="KW-1185">Reference proteome</keyword>
<protein>
    <submittedName>
        <fullName evidence="1">Uncharacterized protein</fullName>
    </submittedName>
</protein>
<proteinExistence type="predicted"/>
<accession>A0ABW9W9D2</accession>
<organism evidence="1 2">
    <name type="scientific">Duganella levis</name>
    <dbReference type="NCBI Taxonomy" id="2692169"/>
    <lineage>
        <taxon>Bacteria</taxon>
        <taxon>Pseudomonadati</taxon>
        <taxon>Pseudomonadota</taxon>
        <taxon>Betaproteobacteria</taxon>
        <taxon>Burkholderiales</taxon>
        <taxon>Oxalobacteraceae</taxon>
        <taxon>Telluria group</taxon>
        <taxon>Duganella</taxon>
    </lineage>
</organism>